<evidence type="ECO:0000313" key="2">
    <source>
        <dbReference type="Proteomes" id="UP000481033"/>
    </source>
</evidence>
<dbReference type="Pfam" id="PF08854">
    <property type="entry name" value="DUF1824"/>
    <property type="match status" value="1"/>
</dbReference>
<evidence type="ECO:0000313" key="1">
    <source>
        <dbReference type="EMBL" id="NEZ60633.1"/>
    </source>
</evidence>
<dbReference type="AlphaFoldDB" id="A0A6M0RXM2"/>
<comment type="caution">
    <text evidence="1">The sequence shown here is derived from an EMBL/GenBank/DDBJ whole genome shotgun (WGS) entry which is preliminary data.</text>
</comment>
<dbReference type="RefSeq" id="WP_163660592.1">
    <property type="nucleotide sequence ID" value="NZ_QXHD01000004.1"/>
</dbReference>
<dbReference type="Gene3D" id="3.30.360.10">
    <property type="entry name" value="Dihydrodipicolinate Reductase, domain 2"/>
    <property type="match status" value="1"/>
</dbReference>
<dbReference type="Proteomes" id="UP000481033">
    <property type="component" value="Unassembled WGS sequence"/>
</dbReference>
<gene>
    <name evidence="1" type="ORF">DXZ20_34335</name>
</gene>
<protein>
    <submittedName>
        <fullName evidence="1">DUF1824 family protein</fullName>
    </submittedName>
</protein>
<dbReference type="InterPro" id="IPR014953">
    <property type="entry name" value="DUF1824"/>
</dbReference>
<proteinExistence type="predicted"/>
<name>A0A6M0RXM2_9CYAN</name>
<keyword evidence="2" id="KW-1185">Reference proteome</keyword>
<dbReference type="EMBL" id="QXHD01000004">
    <property type="protein sequence ID" value="NEZ60633.1"/>
    <property type="molecule type" value="Genomic_DNA"/>
</dbReference>
<accession>A0A6M0RXM2</accession>
<organism evidence="1 2">
    <name type="scientific">Adonisia turfae CCMR0081</name>
    <dbReference type="NCBI Taxonomy" id="2292702"/>
    <lineage>
        <taxon>Bacteria</taxon>
        <taxon>Bacillati</taxon>
        <taxon>Cyanobacteriota</taxon>
        <taxon>Adonisia</taxon>
        <taxon>Adonisia turfae</taxon>
    </lineage>
</organism>
<reference evidence="1 2" key="1">
    <citation type="journal article" date="2020" name="Microb. Ecol.">
        <title>Ecogenomics of the Marine Benthic Filamentous Cyanobacterium Adonisia.</title>
        <authorList>
            <person name="Walter J.M."/>
            <person name="Coutinho F.H."/>
            <person name="Leomil L."/>
            <person name="Hargreaves P.I."/>
            <person name="Campeao M.E."/>
            <person name="Vieira V.V."/>
            <person name="Silva B.S."/>
            <person name="Fistarol G.O."/>
            <person name="Salomon P.S."/>
            <person name="Sawabe T."/>
            <person name="Mino S."/>
            <person name="Hosokawa M."/>
            <person name="Miyashita H."/>
            <person name="Maruyama F."/>
            <person name="van Verk M.C."/>
            <person name="Dutilh B.E."/>
            <person name="Thompson C.C."/>
            <person name="Thompson F.L."/>
        </authorList>
    </citation>
    <scope>NUCLEOTIDE SEQUENCE [LARGE SCALE GENOMIC DNA]</scope>
    <source>
        <strain evidence="1 2">CCMR0081</strain>
    </source>
</reference>
<dbReference type="SUPFAM" id="SSF160532">
    <property type="entry name" value="Ava3019-like"/>
    <property type="match status" value="1"/>
</dbReference>
<sequence>MLNLTPSPTNLKKVRQQLAQFSCLAVPPQLSKAQKRDLINALLWFSDLADYETLGVCTDTLAEGKAATEAYVGRLSRPINLDLPERDGAIYLKFNTLKGAWYLDDYGGPNRGVLVSFHASEPEYDLVNGTYGPFPLDLFDE</sequence>